<feature type="transmembrane region" description="Helical" evidence="1">
    <location>
        <begin position="125"/>
        <end position="149"/>
    </location>
</feature>
<organism evidence="2 3">
    <name type="scientific">Pseudohalioglobus lutimaris</name>
    <dbReference type="NCBI Taxonomy" id="1737061"/>
    <lineage>
        <taxon>Bacteria</taxon>
        <taxon>Pseudomonadati</taxon>
        <taxon>Pseudomonadota</taxon>
        <taxon>Gammaproteobacteria</taxon>
        <taxon>Cellvibrionales</taxon>
        <taxon>Halieaceae</taxon>
        <taxon>Pseudohalioglobus</taxon>
    </lineage>
</organism>
<dbReference type="GO" id="GO:0016020">
    <property type="term" value="C:membrane"/>
    <property type="evidence" value="ECO:0007669"/>
    <property type="project" value="TreeGrafter"/>
</dbReference>
<keyword evidence="3" id="KW-1185">Reference proteome</keyword>
<evidence type="ECO:0000313" key="2">
    <source>
        <dbReference type="EMBL" id="PLW67684.1"/>
    </source>
</evidence>
<keyword evidence="1" id="KW-1133">Transmembrane helix</keyword>
<dbReference type="AlphaFoldDB" id="A0A2N5WZL4"/>
<dbReference type="Gene3D" id="1.20.120.1630">
    <property type="match status" value="1"/>
</dbReference>
<proteinExistence type="predicted"/>
<dbReference type="EMBL" id="PKUS01000025">
    <property type="protein sequence ID" value="PLW67684.1"/>
    <property type="molecule type" value="Genomic_DNA"/>
</dbReference>
<feature type="transmembrane region" description="Helical" evidence="1">
    <location>
        <begin position="56"/>
        <end position="77"/>
    </location>
</feature>
<protein>
    <submittedName>
        <fullName evidence="2">DUF1295 domain-containing protein</fullName>
    </submittedName>
</protein>
<feature type="transmembrane region" description="Helical" evidence="1">
    <location>
        <begin position="206"/>
        <end position="224"/>
    </location>
</feature>
<evidence type="ECO:0000256" key="1">
    <source>
        <dbReference type="SAM" id="Phobius"/>
    </source>
</evidence>
<gene>
    <name evidence="2" type="ORF">C0039_15910</name>
</gene>
<feature type="transmembrane region" description="Helical" evidence="1">
    <location>
        <begin position="155"/>
        <end position="176"/>
    </location>
</feature>
<dbReference type="Proteomes" id="UP000235005">
    <property type="component" value="Unassembled WGS sequence"/>
</dbReference>
<dbReference type="RefSeq" id="WP_076000117.1">
    <property type="nucleotide sequence ID" value="NZ_PKUS01000025.1"/>
</dbReference>
<dbReference type="PROSITE" id="PS50244">
    <property type="entry name" value="S5A_REDUCTASE"/>
    <property type="match status" value="1"/>
</dbReference>
<dbReference type="InterPro" id="IPR010721">
    <property type="entry name" value="UstE-like"/>
</dbReference>
<dbReference type="Pfam" id="PF06966">
    <property type="entry name" value="DUF1295"/>
    <property type="match status" value="1"/>
</dbReference>
<feature type="transmembrane region" description="Helical" evidence="1">
    <location>
        <begin position="230"/>
        <end position="251"/>
    </location>
</feature>
<keyword evidence="1" id="KW-0812">Transmembrane</keyword>
<feature type="transmembrane region" description="Helical" evidence="1">
    <location>
        <begin position="83"/>
        <end position="104"/>
    </location>
</feature>
<sequence>MRALIVVYILAFLMAWAGSQGGAWAGGLPVFAWCALLAFALQWLAFVPAYLKQTEVFYDLTGSLGFINATLLALVLADRLDARSLLLAACVLIWAARLGSFLFARILKDGADSRFDRIKPDPLRFFLTWSLQGLWILLTAGCALAAITALDKTPLGYLDAVGAGLWLAGLVIEVTADRQKRRFRATAGSEAFIQSGLWRFSRHPNYFGEIVLWSGVALLALPALQGWQLLTLVSPVFVFLLLTRVSGIVLLEKKADAKWGGQPGYEQYKAHTPALVPRLY</sequence>
<evidence type="ECO:0000313" key="3">
    <source>
        <dbReference type="Proteomes" id="UP000235005"/>
    </source>
</evidence>
<dbReference type="OrthoDB" id="9779233at2"/>
<name>A0A2N5WZL4_9GAMM</name>
<accession>A0A2N5WZL4</accession>
<dbReference type="PANTHER" id="PTHR32251:SF17">
    <property type="entry name" value="STEROID 5-ALPHA REDUCTASE C-TERMINAL DOMAIN-CONTAINING PROTEIN"/>
    <property type="match status" value="1"/>
</dbReference>
<reference evidence="2 3" key="1">
    <citation type="submission" date="2018-01" db="EMBL/GenBank/DDBJ databases">
        <title>The draft genome sequence of Halioglobus lutimaris HF004.</title>
        <authorList>
            <person name="Du Z.-J."/>
            <person name="Shi M.-J."/>
        </authorList>
    </citation>
    <scope>NUCLEOTIDE SEQUENCE [LARGE SCALE GENOMIC DNA]</scope>
    <source>
        <strain evidence="2 3">HF004</strain>
    </source>
</reference>
<comment type="caution">
    <text evidence="2">The sequence shown here is derived from an EMBL/GenBank/DDBJ whole genome shotgun (WGS) entry which is preliminary data.</text>
</comment>
<dbReference type="PANTHER" id="PTHR32251">
    <property type="entry name" value="3-OXO-5-ALPHA-STEROID 4-DEHYDROGENASE"/>
    <property type="match status" value="1"/>
</dbReference>
<keyword evidence="1" id="KW-0472">Membrane</keyword>
<feature type="transmembrane region" description="Helical" evidence="1">
    <location>
        <begin position="27"/>
        <end position="49"/>
    </location>
</feature>